<name>A0A377XW32_KLEPN</name>
<evidence type="ECO:0000313" key="2">
    <source>
        <dbReference type="Proteomes" id="UP000254103"/>
    </source>
</evidence>
<dbReference type="EMBL" id="UGLJ01000002">
    <property type="protein sequence ID" value="STT92452.1"/>
    <property type="molecule type" value="Genomic_DNA"/>
</dbReference>
<evidence type="ECO:0000313" key="1">
    <source>
        <dbReference type="EMBL" id="STT92452.1"/>
    </source>
</evidence>
<protein>
    <submittedName>
        <fullName evidence="1">Uncharacterized protein</fullName>
    </submittedName>
</protein>
<reference evidence="1 2" key="1">
    <citation type="submission" date="2018-06" db="EMBL/GenBank/DDBJ databases">
        <authorList>
            <consortium name="Pathogen Informatics"/>
            <person name="Doyle S."/>
        </authorList>
    </citation>
    <scope>NUCLEOTIDE SEQUENCE [LARGE SCALE GENOMIC DNA]</scope>
    <source>
        <strain evidence="1 2">NCTC5052</strain>
    </source>
</reference>
<accession>A0A377XW32</accession>
<sequence length="144" mass="16996">MAEQLMTKALWEQVADELKNLFCHVRFRYQDTVISVIRERDSESSTVLAVYFDDKWCAGWGREESEVFNPLTRLFWCEKKKRHYPSKTVAEIERALGKRQAKKTFPSLHDSFIYRLPFFTGSSTLVRQFKKADGLMLITKQECM</sequence>
<gene>
    <name evidence="1" type="ORF">NCTC5052_00828</name>
</gene>
<dbReference type="AlphaFoldDB" id="A0A377XW32"/>
<dbReference type="Proteomes" id="UP000254103">
    <property type="component" value="Unassembled WGS sequence"/>
</dbReference>
<organism evidence="1 2">
    <name type="scientific">Klebsiella pneumoniae</name>
    <dbReference type="NCBI Taxonomy" id="573"/>
    <lineage>
        <taxon>Bacteria</taxon>
        <taxon>Pseudomonadati</taxon>
        <taxon>Pseudomonadota</taxon>
        <taxon>Gammaproteobacteria</taxon>
        <taxon>Enterobacterales</taxon>
        <taxon>Enterobacteriaceae</taxon>
        <taxon>Klebsiella/Raoultella group</taxon>
        <taxon>Klebsiella</taxon>
        <taxon>Klebsiella pneumoniae complex</taxon>
    </lineage>
</organism>
<proteinExistence type="predicted"/>